<proteinExistence type="predicted"/>
<name>A0A015V9C0_BACFG</name>
<accession>A0A015V9C0</accession>
<dbReference type="PATRIC" id="fig|1339316.3.peg.1383"/>
<sequence length="54" mass="5925">MFLQGNTFAPEKACPDGQSRRRRDFHTKGKRRGKKGDLPAAVLKKTATPAAISL</sequence>
<gene>
    <name evidence="2" type="ORF">M125_1420</name>
</gene>
<feature type="region of interest" description="Disordered" evidence="1">
    <location>
        <begin position="1"/>
        <end position="42"/>
    </location>
</feature>
<reference evidence="2 3" key="1">
    <citation type="submission" date="2014-02" db="EMBL/GenBank/DDBJ databases">
        <authorList>
            <person name="Sears C."/>
            <person name="Carroll K."/>
            <person name="Sack B.R."/>
            <person name="Qadri F."/>
            <person name="Myers L.L."/>
            <person name="Chung G.-T."/>
            <person name="Escheverria P."/>
            <person name="Fraser C.M."/>
            <person name="Sadzewicz L."/>
            <person name="Shefchek K.A."/>
            <person name="Tallon L."/>
            <person name="Das S.P."/>
            <person name="Daugherty S."/>
            <person name="Mongodin E.F."/>
        </authorList>
    </citation>
    <scope>NUCLEOTIDE SEQUENCE [LARGE SCALE GENOMIC DNA]</scope>
    <source>
        <strain evidence="3">3998T(B)3</strain>
    </source>
</reference>
<comment type="caution">
    <text evidence="2">The sequence shown here is derived from an EMBL/GenBank/DDBJ whole genome shotgun (WGS) entry which is preliminary data.</text>
</comment>
<protein>
    <submittedName>
        <fullName evidence="2">Uncharacterized protein</fullName>
    </submittedName>
</protein>
<evidence type="ECO:0000313" key="3">
    <source>
        <dbReference type="Proteomes" id="UP000020773"/>
    </source>
</evidence>
<dbReference type="AlphaFoldDB" id="A0A015V9C0"/>
<dbReference type="Proteomes" id="UP000020773">
    <property type="component" value="Unassembled WGS sequence"/>
</dbReference>
<dbReference type="EMBL" id="JGDB01000027">
    <property type="protein sequence ID" value="EXY91946.1"/>
    <property type="molecule type" value="Genomic_DNA"/>
</dbReference>
<feature type="compositionally biased region" description="Basic residues" evidence="1">
    <location>
        <begin position="20"/>
        <end position="34"/>
    </location>
</feature>
<evidence type="ECO:0000256" key="1">
    <source>
        <dbReference type="SAM" id="MobiDB-lite"/>
    </source>
</evidence>
<evidence type="ECO:0000313" key="2">
    <source>
        <dbReference type="EMBL" id="EXY91946.1"/>
    </source>
</evidence>
<organism evidence="2 3">
    <name type="scientific">Bacteroides fragilis str. 3998T(B)3</name>
    <dbReference type="NCBI Taxonomy" id="1339316"/>
    <lineage>
        <taxon>Bacteria</taxon>
        <taxon>Pseudomonadati</taxon>
        <taxon>Bacteroidota</taxon>
        <taxon>Bacteroidia</taxon>
        <taxon>Bacteroidales</taxon>
        <taxon>Bacteroidaceae</taxon>
        <taxon>Bacteroides</taxon>
    </lineage>
</organism>